<dbReference type="InterPro" id="IPR027385">
    <property type="entry name" value="Beta-barrel_OMP"/>
</dbReference>
<dbReference type="RefSeq" id="WP_179513353.1">
    <property type="nucleotide sequence ID" value="NZ_JANFAU010000010.1"/>
</dbReference>
<evidence type="ECO:0000313" key="5">
    <source>
        <dbReference type="Proteomes" id="UP001165565"/>
    </source>
</evidence>
<keyword evidence="5" id="KW-1185">Reference proteome</keyword>
<feature type="domain" description="Outer membrane protein beta-barrel" evidence="3">
    <location>
        <begin position="12"/>
        <end position="187"/>
    </location>
</feature>
<evidence type="ECO:0000259" key="3">
    <source>
        <dbReference type="Pfam" id="PF13505"/>
    </source>
</evidence>
<dbReference type="Gene3D" id="2.40.160.20">
    <property type="match status" value="1"/>
</dbReference>
<evidence type="ECO:0000313" key="4">
    <source>
        <dbReference type="EMBL" id="MCW6535889.1"/>
    </source>
</evidence>
<dbReference type="InterPro" id="IPR011250">
    <property type="entry name" value="OMP/PagP_B-barrel"/>
</dbReference>
<evidence type="ECO:0000256" key="1">
    <source>
        <dbReference type="ARBA" id="ARBA00022729"/>
    </source>
</evidence>
<organism evidence="4 5">
    <name type="scientific">Sphingomonas lycopersici</name>
    <dbReference type="NCBI Taxonomy" id="2951807"/>
    <lineage>
        <taxon>Bacteria</taxon>
        <taxon>Pseudomonadati</taxon>
        <taxon>Pseudomonadota</taxon>
        <taxon>Alphaproteobacteria</taxon>
        <taxon>Sphingomonadales</taxon>
        <taxon>Sphingomonadaceae</taxon>
        <taxon>Sphingomonas</taxon>
    </lineage>
</organism>
<feature type="signal peptide" evidence="2">
    <location>
        <begin position="1"/>
        <end position="26"/>
    </location>
</feature>
<dbReference type="EMBL" id="JANFAV010000009">
    <property type="protein sequence ID" value="MCW6535889.1"/>
    <property type="molecule type" value="Genomic_DNA"/>
</dbReference>
<gene>
    <name evidence="4" type="ORF">NEE01_13980</name>
</gene>
<dbReference type="SUPFAM" id="SSF56925">
    <property type="entry name" value="OMPA-like"/>
    <property type="match status" value="1"/>
</dbReference>
<accession>A0AA41ZA89</accession>
<name>A0AA41ZA89_9SPHN</name>
<protein>
    <submittedName>
        <fullName evidence="4">Porin family protein</fullName>
    </submittedName>
</protein>
<dbReference type="AlphaFoldDB" id="A0AA41ZA89"/>
<dbReference type="Proteomes" id="UP001165565">
    <property type="component" value="Unassembled WGS sequence"/>
</dbReference>
<sequence>MFQYFPAPVAALAVLSALCAATPAAAQDATAFQGPRVEALVGLDQLRFDVSNIGGAGRDKASDVGYGFALGYDKAVSPHMLIGAEAGMTFSDVSYAQDALRSRREFDVAGRIGTPLTANTLLYGKVGYSNLQVREVDQVRDLDGVLLAAGAEVKLSPTAYLKSEYRYANYGDGYSTNGILTGVGLRF</sequence>
<dbReference type="Pfam" id="PF13505">
    <property type="entry name" value="OMP_b-brl"/>
    <property type="match status" value="1"/>
</dbReference>
<evidence type="ECO:0000256" key="2">
    <source>
        <dbReference type="SAM" id="SignalP"/>
    </source>
</evidence>
<comment type="caution">
    <text evidence="4">The sequence shown here is derived from an EMBL/GenBank/DDBJ whole genome shotgun (WGS) entry which is preliminary data.</text>
</comment>
<proteinExistence type="predicted"/>
<keyword evidence="1 2" id="KW-0732">Signal</keyword>
<feature type="chain" id="PRO_5041427002" evidence="2">
    <location>
        <begin position="27"/>
        <end position="187"/>
    </location>
</feature>
<reference evidence="4" key="1">
    <citation type="submission" date="2022-06" db="EMBL/GenBank/DDBJ databases">
        <title>Sphingomonas sp. nov. isolated from rhizosphere soil of tomato.</title>
        <authorList>
            <person name="Dong H."/>
            <person name="Gao R."/>
        </authorList>
    </citation>
    <scope>NUCLEOTIDE SEQUENCE</scope>
    <source>
        <strain evidence="4">MMSM24</strain>
    </source>
</reference>